<dbReference type="KEGG" id="kng:KNAG_0A01510"/>
<feature type="compositionally biased region" description="Polar residues" evidence="1">
    <location>
        <begin position="686"/>
        <end position="702"/>
    </location>
</feature>
<dbReference type="GeneID" id="34523475"/>
<keyword evidence="3" id="KW-1185">Reference proteome</keyword>
<gene>
    <name evidence="2" type="primary">KNAG0A01510</name>
    <name evidence="2" type="ordered locus">KNAG_0A01510</name>
</gene>
<evidence type="ECO:0000256" key="1">
    <source>
        <dbReference type="SAM" id="MobiDB-lite"/>
    </source>
</evidence>
<accession>J7QZE7</accession>
<dbReference type="AlphaFoldDB" id="J7QZE7"/>
<evidence type="ECO:0000313" key="3">
    <source>
        <dbReference type="Proteomes" id="UP000006310"/>
    </source>
</evidence>
<dbReference type="OMA" id="WSSVDWY"/>
<sequence>MSQSASEKRPGKVWYNRHISFDDLAPSLIDDEIKLIKENNRHVGFNNKYIHVPPQYNPLYNGGGGGSGGGDGTKPRRSSGSAGESVGTGRNASARNYLLANTQLMTAAGRSRSASPFARRGKPVNVRAPTPRLPPPRGPPVIKKTGRAIDEQDAIADVDISNMDDDLERRINHDTKENTQSNSGSKYGYTQSLFSNLNEVEDRAENKKRGELVSGVATAQVTPDKSRRKSFANMTNEELAALEDYYTSKGRSSATKMENFDFSEQNTILYDSPTQNSSAMALELSDKLAPTYPSSPSVTHRAISLTIQNYKFTEYVTGIQKRIPIKDQKERRSSLRVVNCYISGRRYTWSSVDWYVENLAKDGDHLIIMTSIPNFEDKIDSIVYKEKRQKKKADNYKKMMGETTANNIISTKPDEQRVLSKGIRLQAIHEESKTAAKSILEYYAARLEDKIVKVTVELVKEDSTKNAITQVAALYKPHLQVISTVSTNVQIKFRNGNVKLPFFITKHYPMPEFIVPFEFIDPRKLVKDDMAVFQPVNKDNRLEWLDTVIKDTLENPFIKQHHYEQRAMESDDESPNGSRESVASVNEYFPISPETQKKIQLFEEIGYVIPKTSRDILMEDLNFMFDKDGKRLTPTSTSRRLSRVQIGAENSIYKVKSMIDDSASLDSNLRKTKSVTVGHQSHKFHNSLSATTSNRTKISSAPLSKAKSLDVATHHSSSRGSGRRLPLSPTSSKSRVKTTTKKSAEKKSKDKPKKKKTGLGSMFNKLFK</sequence>
<protein>
    <submittedName>
        <fullName evidence="2">Uncharacterized protein</fullName>
    </submittedName>
</protein>
<evidence type="ECO:0000313" key="2">
    <source>
        <dbReference type="EMBL" id="CCK67840.1"/>
    </source>
</evidence>
<name>J7QZE7_HUIN7</name>
<dbReference type="RefSeq" id="XP_022462086.1">
    <property type="nucleotide sequence ID" value="XM_022609562.1"/>
</dbReference>
<dbReference type="eggNOG" id="ENOG502QSA6">
    <property type="taxonomic scope" value="Eukaryota"/>
</dbReference>
<feature type="region of interest" description="Disordered" evidence="1">
    <location>
        <begin position="685"/>
        <end position="768"/>
    </location>
</feature>
<feature type="compositionally biased region" description="Gly residues" evidence="1">
    <location>
        <begin position="61"/>
        <end position="72"/>
    </location>
</feature>
<feature type="compositionally biased region" description="Low complexity" evidence="1">
    <location>
        <begin position="718"/>
        <end position="733"/>
    </location>
</feature>
<dbReference type="HOGENOM" id="CLU_014122_0_0_1"/>
<feature type="region of interest" description="Disordered" evidence="1">
    <location>
        <begin position="109"/>
        <end position="142"/>
    </location>
</feature>
<reference evidence="2 3" key="1">
    <citation type="journal article" date="2011" name="Proc. Natl. Acad. Sci. U.S.A.">
        <title>Evolutionary erosion of yeast sex chromosomes by mating-type switching accidents.</title>
        <authorList>
            <person name="Gordon J.L."/>
            <person name="Armisen D."/>
            <person name="Proux-Wera E."/>
            <person name="Oheigeartaigh S.S."/>
            <person name="Byrne K.P."/>
            <person name="Wolfe K.H."/>
        </authorList>
    </citation>
    <scope>NUCLEOTIDE SEQUENCE [LARGE SCALE GENOMIC DNA]</scope>
    <source>
        <strain evidence="3">ATCC MYA-139 / BCRC 22969 / CBS 8797 / CCRC 22969 / KCTC 17520 / NBRC 10181 / NCYC 3082</strain>
    </source>
</reference>
<dbReference type="EMBL" id="HE978314">
    <property type="protein sequence ID" value="CCK67840.1"/>
    <property type="molecule type" value="Genomic_DNA"/>
</dbReference>
<dbReference type="Proteomes" id="UP000006310">
    <property type="component" value="Chromosome 1"/>
</dbReference>
<proteinExistence type="predicted"/>
<feature type="compositionally biased region" description="Polar residues" evidence="1">
    <location>
        <begin position="78"/>
        <end position="90"/>
    </location>
</feature>
<organism evidence="2 3">
    <name type="scientific">Huiozyma naganishii (strain ATCC MYA-139 / BCRC 22969 / CBS 8797 / KCTC 17520 / NBRC 10181 / NCYC 3082 / Yp74L-3)</name>
    <name type="common">Yeast</name>
    <name type="synonym">Kazachstania naganishii</name>
    <dbReference type="NCBI Taxonomy" id="1071383"/>
    <lineage>
        <taxon>Eukaryota</taxon>
        <taxon>Fungi</taxon>
        <taxon>Dikarya</taxon>
        <taxon>Ascomycota</taxon>
        <taxon>Saccharomycotina</taxon>
        <taxon>Saccharomycetes</taxon>
        <taxon>Saccharomycetales</taxon>
        <taxon>Saccharomycetaceae</taxon>
        <taxon>Huiozyma</taxon>
    </lineage>
</organism>
<reference evidence="3" key="2">
    <citation type="submission" date="2012-08" db="EMBL/GenBank/DDBJ databases">
        <title>Genome sequence of Kazachstania naganishii.</title>
        <authorList>
            <person name="Gordon J.L."/>
            <person name="Armisen D."/>
            <person name="Proux-Wera E."/>
            <person name="OhEigeartaigh S.S."/>
            <person name="Byrne K.P."/>
            <person name="Wolfe K.H."/>
        </authorList>
    </citation>
    <scope>NUCLEOTIDE SEQUENCE [LARGE SCALE GENOMIC DNA]</scope>
    <source>
        <strain evidence="3">ATCC MYA-139 / BCRC 22969 / CBS 8797 / CCRC 22969 / KCTC 17520 / NBRC 10181 / NCYC 3082</strain>
    </source>
</reference>
<dbReference type="OrthoDB" id="4068467at2759"/>
<dbReference type="GO" id="GO:0032126">
    <property type="term" value="C:eisosome"/>
    <property type="evidence" value="ECO:0007669"/>
    <property type="project" value="EnsemblFungi"/>
</dbReference>
<feature type="region of interest" description="Disordered" evidence="1">
    <location>
        <begin position="60"/>
        <end position="90"/>
    </location>
</feature>